<protein>
    <recommendedName>
        <fullName evidence="5">Ig-like domain-containing protein</fullName>
    </recommendedName>
</protein>
<comment type="subcellular location">
    <subcellularLocation>
        <location evidence="1">Cytoplasm</location>
    </subcellularLocation>
</comment>
<evidence type="ECO:0000313" key="6">
    <source>
        <dbReference type="EMBL" id="GEP42067.1"/>
    </source>
</evidence>
<dbReference type="InterPro" id="IPR003599">
    <property type="entry name" value="Ig_sub"/>
</dbReference>
<dbReference type="InterPro" id="IPR036179">
    <property type="entry name" value="Ig-like_dom_sf"/>
</dbReference>
<dbReference type="InterPro" id="IPR007110">
    <property type="entry name" value="Ig-like_dom"/>
</dbReference>
<dbReference type="NCBIfam" id="NF012200">
    <property type="entry name" value="choice_anch_D"/>
    <property type="match status" value="1"/>
</dbReference>
<feature type="domain" description="Ig-like" evidence="5">
    <location>
        <begin position="412"/>
        <end position="486"/>
    </location>
</feature>
<dbReference type="GO" id="GO:0005737">
    <property type="term" value="C:cytoplasm"/>
    <property type="evidence" value="ECO:0007669"/>
    <property type="project" value="UniProtKB-SubCell"/>
</dbReference>
<keyword evidence="2" id="KW-0963">Cytoplasm</keyword>
<dbReference type="AlphaFoldDB" id="A0A512M5R0"/>
<dbReference type="InterPro" id="IPR031549">
    <property type="entry name" value="ASH"/>
</dbReference>
<proteinExistence type="predicted"/>
<dbReference type="PROSITE" id="PS50835">
    <property type="entry name" value="IG_LIKE"/>
    <property type="match status" value="1"/>
</dbReference>
<dbReference type="Gene3D" id="2.60.40.2700">
    <property type="match status" value="1"/>
</dbReference>
<dbReference type="Pfam" id="PF15780">
    <property type="entry name" value="ASH"/>
    <property type="match status" value="1"/>
</dbReference>
<evidence type="ECO:0000256" key="1">
    <source>
        <dbReference type="ARBA" id="ARBA00004496"/>
    </source>
</evidence>
<sequence>MGYAVVGGSVNRPITIRNTGEETLSALSFSMVGGNSSDFITGGLTESTIAAGASKTLTVSFSPSEGGLRATSLHIGSNDPGQNPFVVSLSGTAGTAPSMITDNFDDNLIDAAKWSLEASSVQLVETDQRLSFVGASEEGAESRLSLLSGQPTYGQDWEATVEATNSGKSLVVNSRVRVSLEISGDSGNHITLPFQWYFPQPPAKPSKIFIGEFVTDNVASVGLTEQFNATSPNSVLKVSFNATSKVFTLSVDLDGATNGYQWQALSSYGVAGGGGAHNANWGMSADDKFGIALVGFMKAAGPGYGTLSFDNFSLKASSIVPPVITKHPSSQLRVIGQRATMVTTATGSPLNYQWYMGESGDTTTPIEGATSASYTTPYLSGGASFWVQVSNSLGAVNSNTAVIATTETPQAPEFVEQAQSVVATLGQIVTFSPGVTGSDPITLLWKRGTTSIPGGTASSLTIGPLKTTDAGIYTLTAKSDVSTEVSDNVYLAVVTPGPATRSVPLGGNVTMTANVAFPAGTPMSYRWKQGTTLLDDGDARTGTHDKTLVITGMTGGHAGEYTCEITMHTPHNDVVGNNGPTVLAVVQKPTLNAEHLSEAFDTVQVAQSVNFVIPASNNPTKFTVSGLPAGIKLDAATGRLTGQATAAKLVRGEVVAYLLKVSASNAAGSSEIQTVEWKVMPLGAAETGNFYGLINRDQVLTDELGGTLKVTVLSTGAFTGTVKLASKTYAFKGTLTKDNDEAPFIVHASISRKTGQALLYLDFTVGTQAYEDENLEETLAVVGNDEEGEATLTVFHSPWSAKAPATQYVGSYNTAFDPQGGDGPAGFGVAVVNVTAAGIVSWSGKLADATVFTGSAPLGKGGQVAMHNMLYVNTGCVQGTSLITAGEYESLGEPVPKLLDGSVYWVKNEQPQLSTTRTYKLGFMLNDVKVIGGLYAKPGLNKPVLGLLTDALPNANASLTFAETQGHISGLEMWNVAINDKNAVTVETPNDFGIKLTVAAKTGNFSGSFVLKDPDPTSDAETPPTITRSVTYTGILITREGFNRGVGFFNVAELPFINGEVEPAKKVTVTPQWSGSVTLE</sequence>
<dbReference type="EMBL" id="BKAG01000007">
    <property type="protein sequence ID" value="GEP42067.1"/>
    <property type="molecule type" value="Genomic_DNA"/>
</dbReference>
<evidence type="ECO:0000313" key="7">
    <source>
        <dbReference type="Proteomes" id="UP000321577"/>
    </source>
</evidence>
<keyword evidence="4" id="KW-1015">Disulfide bond</keyword>
<dbReference type="InterPro" id="IPR013783">
    <property type="entry name" value="Ig-like_fold"/>
</dbReference>
<keyword evidence="7" id="KW-1185">Reference proteome</keyword>
<dbReference type="PANTHER" id="PTHR44170:SF54">
    <property type="entry name" value="FI24025P1"/>
    <property type="match status" value="1"/>
</dbReference>
<dbReference type="Proteomes" id="UP000321577">
    <property type="component" value="Unassembled WGS sequence"/>
</dbReference>
<dbReference type="GO" id="GO:0098609">
    <property type="term" value="P:cell-cell adhesion"/>
    <property type="evidence" value="ECO:0007669"/>
    <property type="project" value="TreeGrafter"/>
</dbReference>
<evidence type="ECO:0000259" key="5">
    <source>
        <dbReference type="PROSITE" id="PS50835"/>
    </source>
</evidence>
<accession>A0A512M5R0</accession>
<evidence type="ECO:0000256" key="2">
    <source>
        <dbReference type="ARBA" id="ARBA00022490"/>
    </source>
</evidence>
<name>A0A512M5R0_9BACT</name>
<dbReference type="Pfam" id="PF00047">
    <property type="entry name" value="ig"/>
    <property type="match status" value="1"/>
</dbReference>
<dbReference type="PANTHER" id="PTHR44170">
    <property type="entry name" value="PROTEIN SIDEKICK"/>
    <property type="match status" value="1"/>
</dbReference>
<organism evidence="6 7">
    <name type="scientific">Brevifollis gellanilyticus</name>
    <dbReference type="NCBI Taxonomy" id="748831"/>
    <lineage>
        <taxon>Bacteria</taxon>
        <taxon>Pseudomonadati</taxon>
        <taxon>Verrucomicrobiota</taxon>
        <taxon>Verrucomicrobiia</taxon>
        <taxon>Verrucomicrobiales</taxon>
        <taxon>Verrucomicrobiaceae</taxon>
    </lineage>
</organism>
<dbReference type="Gene3D" id="2.60.40.10">
    <property type="entry name" value="Immunoglobulins"/>
    <property type="match status" value="4"/>
</dbReference>
<keyword evidence="3" id="KW-0677">Repeat</keyword>
<dbReference type="SUPFAM" id="SSF48726">
    <property type="entry name" value="Immunoglobulin"/>
    <property type="match status" value="3"/>
</dbReference>
<gene>
    <name evidence="6" type="ORF">BGE01nite_13580</name>
</gene>
<evidence type="ECO:0000256" key="4">
    <source>
        <dbReference type="ARBA" id="ARBA00023157"/>
    </source>
</evidence>
<comment type="caution">
    <text evidence="6">The sequence shown here is derived from an EMBL/GenBank/DDBJ whole genome shotgun (WGS) entry which is preliminary data.</text>
</comment>
<reference evidence="6 7" key="1">
    <citation type="submission" date="2019-07" db="EMBL/GenBank/DDBJ databases">
        <title>Whole genome shotgun sequence of Brevifollis gellanilyticus NBRC 108608.</title>
        <authorList>
            <person name="Hosoyama A."/>
            <person name="Uohara A."/>
            <person name="Ohji S."/>
            <person name="Ichikawa N."/>
        </authorList>
    </citation>
    <scope>NUCLEOTIDE SEQUENCE [LARGE SCALE GENOMIC DNA]</scope>
    <source>
        <strain evidence="6 7">NBRC 108608</strain>
    </source>
</reference>
<evidence type="ECO:0000256" key="3">
    <source>
        <dbReference type="ARBA" id="ARBA00022737"/>
    </source>
</evidence>
<dbReference type="SMART" id="SM00409">
    <property type="entry name" value="IG"/>
    <property type="match status" value="3"/>
</dbReference>
<dbReference type="InterPro" id="IPR013151">
    <property type="entry name" value="Immunoglobulin_dom"/>
</dbReference>